<feature type="domain" description="Phage tail collar" evidence="1">
    <location>
        <begin position="54"/>
        <end position="111"/>
    </location>
</feature>
<organism evidence="2 3">
    <name type="scientific">Thalassospira profundimaris</name>
    <dbReference type="NCBI Taxonomy" id="502049"/>
    <lineage>
        <taxon>Bacteria</taxon>
        <taxon>Pseudomonadati</taxon>
        <taxon>Pseudomonadota</taxon>
        <taxon>Alphaproteobacteria</taxon>
        <taxon>Rhodospirillales</taxon>
        <taxon>Thalassospiraceae</taxon>
        <taxon>Thalassospira</taxon>
    </lineage>
</organism>
<dbReference type="EMBL" id="JPWB01000005">
    <property type="protein sequence ID" value="RCK21549.1"/>
    <property type="molecule type" value="Genomic_DNA"/>
</dbReference>
<proteinExistence type="predicted"/>
<evidence type="ECO:0000313" key="3">
    <source>
        <dbReference type="Proteomes" id="UP000253061"/>
    </source>
</evidence>
<accession>A0A367V948</accession>
<dbReference type="Proteomes" id="UP000253061">
    <property type="component" value="Unassembled WGS sequence"/>
</dbReference>
<dbReference type="SUPFAM" id="SSF88874">
    <property type="entry name" value="Receptor-binding domain of short tail fibre protein gp12"/>
    <property type="match status" value="1"/>
</dbReference>
<dbReference type="InterPro" id="IPR037053">
    <property type="entry name" value="Phage_tail_collar_dom_sf"/>
</dbReference>
<protein>
    <recommendedName>
        <fullName evidence="1">Phage tail collar domain-containing protein</fullName>
    </recommendedName>
</protein>
<name>A0A367V948_9PROT</name>
<reference evidence="2 3" key="1">
    <citation type="submission" date="2014-07" db="EMBL/GenBank/DDBJ databases">
        <title>Draft genome sequence of Thalassospira profundimaris R8-17.</title>
        <authorList>
            <person name="Lai Q."/>
            <person name="Shao Z."/>
        </authorList>
    </citation>
    <scope>NUCLEOTIDE SEQUENCE [LARGE SCALE GENOMIC DNA]</scope>
    <source>
        <strain evidence="2 3">R8-17</strain>
    </source>
</reference>
<comment type="caution">
    <text evidence="2">The sequence shown here is derived from an EMBL/GenBank/DDBJ whole genome shotgun (WGS) entry which is preliminary data.</text>
</comment>
<dbReference type="AlphaFoldDB" id="A0A367V948"/>
<dbReference type="Pfam" id="PF07484">
    <property type="entry name" value="Collar"/>
    <property type="match status" value="1"/>
</dbReference>
<gene>
    <name evidence="2" type="ORF">TH6_13195</name>
</gene>
<dbReference type="Gene3D" id="3.90.1340.10">
    <property type="entry name" value="Phage tail collar domain"/>
    <property type="match status" value="1"/>
</dbReference>
<dbReference type="RefSeq" id="WP_062955625.1">
    <property type="nucleotide sequence ID" value="NZ_JPWB01000005.1"/>
</dbReference>
<evidence type="ECO:0000259" key="1">
    <source>
        <dbReference type="Pfam" id="PF07484"/>
    </source>
</evidence>
<evidence type="ECO:0000313" key="2">
    <source>
        <dbReference type="EMBL" id="RCK21549.1"/>
    </source>
</evidence>
<sequence>MQGNTPVECEILNVIQGAGIWPDCEDKTQLLQAIEALISGGGSGGGVSSGSEIGSVSAFAMPTPPTGWLVCDGSAISRTEYADLFAAIGTVWGAGDDVTTFNLPDLRGEFVRGFDDGRGVDAGRAFGSWQNPSIVGFDTGNDSVWSVTTTLQSGNMQASLGYEAYDVADYPAGGVAGAPGQSITSLPGIAGDQGYSGAVRPRNIAMTYAIKAFYPTATVGQ</sequence>
<dbReference type="InterPro" id="IPR011083">
    <property type="entry name" value="Phage_tail_collar_dom"/>
</dbReference>